<accession>A0ABT9E9P6</accession>
<comment type="caution">
    <text evidence="1">The sequence shown here is derived from an EMBL/GenBank/DDBJ whole genome shotgun (WGS) entry which is preliminary data.</text>
</comment>
<dbReference type="InterPro" id="IPR006881">
    <property type="entry name" value="RepA_C"/>
</dbReference>
<organism evidence="1 2">
    <name type="scientific">Paracraurococcus lichenis</name>
    <dbReference type="NCBI Taxonomy" id="3064888"/>
    <lineage>
        <taxon>Bacteria</taxon>
        <taxon>Pseudomonadati</taxon>
        <taxon>Pseudomonadota</taxon>
        <taxon>Alphaproteobacteria</taxon>
        <taxon>Acetobacterales</taxon>
        <taxon>Roseomonadaceae</taxon>
        <taxon>Paracraurococcus</taxon>
    </lineage>
</organism>
<protein>
    <submittedName>
        <fullName evidence="1">Replication protein RepA</fullName>
    </submittedName>
</protein>
<proteinExistence type="predicted"/>
<keyword evidence="2" id="KW-1185">Reference proteome</keyword>
<reference evidence="1 2" key="1">
    <citation type="submission" date="2023-08" db="EMBL/GenBank/DDBJ databases">
        <title>The draft genome sequence of Paracraurococcus sp. LOR1-02.</title>
        <authorList>
            <person name="Kingkaew E."/>
            <person name="Tanasupawat S."/>
        </authorList>
    </citation>
    <scope>NUCLEOTIDE SEQUENCE [LARGE SCALE GENOMIC DNA]</scope>
    <source>
        <strain evidence="1 2">LOR1-02</strain>
    </source>
</reference>
<name>A0ABT9E9P6_9PROT</name>
<dbReference type="RefSeq" id="WP_305107687.1">
    <property type="nucleotide sequence ID" value="NZ_JAUTWS010000059.1"/>
</dbReference>
<dbReference type="EMBL" id="JAUTWS010000059">
    <property type="protein sequence ID" value="MDO9712829.1"/>
    <property type="molecule type" value="Genomic_DNA"/>
</dbReference>
<sequence>MVHDILDADGKAAALRTDINQHVVEAAAGYMADESAAIGFLYSGWCQAALPHRRLPDDAPWQISSEHVTLAVEPGRRRDGSGNLVPVGVPYGSRARLIMLYLQTEALRTNSRDIPLGSSLRHWLGCMNISSGGRSQYAVREQAERIARCRFTFHVEAGNRIGLLNQNVLDTAMFVPTGDPAHHAPLAGFARLSEVFFDQLRSHPVPVEEAAIQRISNNSVALDVYAWLAYRLHALAHATPISWAALKGQFGVGCVRMDNFRPTFLENLGLVLA</sequence>
<gene>
    <name evidence="1" type="ORF">Q7A36_31145</name>
</gene>
<feature type="non-terminal residue" evidence="1">
    <location>
        <position position="273"/>
    </location>
</feature>
<evidence type="ECO:0000313" key="2">
    <source>
        <dbReference type="Proteomes" id="UP001243009"/>
    </source>
</evidence>
<evidence type="ECO:0000313" key="1">
    <source>
        <dbReference type="EMBL" id="MDO9712829.1"/>
    </source>
</evidence>
<dbReference type="Proteomes" id="UP001243009">
    <property type="component" value="Unassembled WGS sequence"/>
</dbReference>
<dbReference type="Pfam" id="PF04796">
    <property type="entry name" value="RepA_C"/>
    <property type="match status" value="1"/>
</dbReference>